<comment type="subcellular location">
    <subcellularLocation>
        <location evidence="1">Nucleus</location>
    </subcellularLocation>
</comment>
<evidence type="ECO:0000256" key="2">
    <source>
        <dbReference type="ARBA" id="ARBA00023242"/>
    </source>
</evidence>
<evidence type="ECO:0000259" key="4">
    <source>
        <dbReference type="Pfam" id="PF00176"/>
    </source>
</evidence>
<feature type="compositionally biased region" description="Gly residues" evidence="3">
    <location>
        <begin position="258"/>
        <end position="268"/>
    </location>
</feature>
<feature type="region of interest" description="Disordered" evidence="3">
    <location>
        <begin position="1"/>
        <end position="23"/>
    </location>
</feature>
<feature type="region of interest" description="Disordered" evidence="3">
    <location>
        <begin position="220"/>
        <end position="268"/>
    </location>
</feature>
<dbReference type="AlphaFoldDB" id="A0A7S3VN50"/>
<name>A0A7S3VN50_DUNTE</name>
<organism evidence="5">
    <name type="scientific">Dunaliella tertiolecta</name>
    <name type="common">Green alga</name>
    <dbReference type="NCBI Taxonomy" id="3047"/>
    <lineage>
        <taxon>Eukaryota</taxon>
        <taxon>Viridiplantae</taxon>
        <taxon>Chlorophyta</taxon>
        <taxon>core chlorophytes</taxon>
        <taxon>Chlorophyceae</taxon>
        <taxon>CS clade</taxon>
        <taxon>Chlamydomonadales</taxon>
        <taxon>Dunaliellaceae</taxon>
        <taxon>Dunaliella</taxon>
    </lineage>
</organism>
<dbReference type="GO" id="GO:0000785">
    <property type="term" value="C:chromatin"/>
    <property type="evidence" value="ECO:0007669"/>
    <property type="project" value="TreeGrafter"/>
</dbReference>
<dbReference type="PANTHER" id="PTHR45623">
    <property type="entry name" value="CHROMODOMAIN-HELICASE-DNA-BINDING PROTEIN 3-RELATED-RELATED"/>
    <property type="match status" value="1"/>
</dbReference>
<dbReference type="Gene3D" id="3.40.50.10810">
    <property type="entry name" value="Tandem AAA-ATPase domain"/>
    <property type="match status" value="1"/>
</dbReference>
<accession>A0A7S3VN50</accession>
<evidence type="ECO:0000313" key="5">
    <source>
        <dbReference type="EMBL" id="CAE0496335.1"/>
    </source>
</evidence>
<dbReference type="InterPro" id="IPR000330">
    <property type="entry name" value="SNF2_N"/>
</dbReference>
<dbReference type="Gene3D" id="3.40.50.300">
    <property type="entry name" value="P-loop containing nucleotide triphosphate hydrolases"/>
    <property type="match status" value="1"/>
</dbReference>
<dbReference type="GO" id="GO:0042393">
    <property type="term" value="F:histone binding"/>
    <property type="evidence" value="ECO:0007669"/>
    <property type="project" value="TreeGrafter"/>
</dbReference>
<dbReference type="Pfam" id="PF00176">
    <property type="entry name" value="SNF2-rel_dom"/>
    <property type="match status" value="1"/>
</dbReference>
<proteinExistence type="predicted"/>
<dbReference type="GO" id="GO:0005634">
    <property type="term" value="C:nucleus"/>
    <property type="evidence" value="ECO:0007669"/>
    <property type="project" value="UniProtKB-SubCell"/>
</dbReference>
<dbReference type="InterPro" id="IPR038718">
    <property type="entry name" value="SNF2-like_sf"/>
</dbReference>
<dbReference type="GO" id="GO:0003682">
    <property type="term" value="F:chromatin binding"/>
    <property type="evidence" value="ECO:0007669"/>
    <property type="project" value="TreeGrafter"/>
</dbReference>
<feature type="domain" description="SNF2 N-terminal" evidence="4">
    <location>
        <begin position="25"/>
        <end position="212"/>
    </location>
</feature>
<reference evidence="5" key="1">
    <citation type="submission" date="2021-01" db="EMBL/GenBank/DDBJ databases">
        <authorList>
            <person name="Corre E."/>
            <person name="Pelletier E."/>
            <person name="Niang G."/>
            <person name="Scheremetjew M."/>
            <person name="Finn R."/>
            <person name="Kale V."/>
            <person name="Holt S."/>
            <person name="Cochrane G."/>
            <person name="Meng A."/>
            <person name="Brown T."/>
            <person name="Cohen L."/>
        </authorList>
    </citation>
    <scope>NUCLEOTIDE SEQUENCE</scope>
    <source>
        <strain evidence="5">CCMP1320</strain>
    </source>
</reference>
<protein>
    <recommendedName>
        <fullName evidence="4">SNF2 N-terminal domain-containing protein</fullName>
    </recommendedName>
</protein>
<dbReference type="InterPro" id="IPR027417">
    <property type="entry name" value="P-loop_NTPase"/>
</dbReference>
<dbReference type="GO" id="GO:0005524">
    <property type="term" value="F:ATP binding"/>
    <property type="evidence" value="ECO:0007669"/>
    <property type="project" value="InterPro"/>
</dbReference>
<sequence length="417" mass="43551">MDVKMNRIRQRMSADGGPPPGRLPKPDVVLASYEAVCADIMSFKAIHWEAVVVDIRQRARGAHLSRVQATVNELSMRHCVLLAHSRPPLPLASDELLALLGIVRPVVQELADVLGPGADSMEEVEVCAKLKALLEPHSCRVQGSAAHPPRPISKEVLLPTRLVPLQAQAYYTALARFYPLLTDNKSFTHHGYRLSQLKQMCTDLCKVCNHPHLVLESEAQHLQQQQQQAGAPQGQNSGAKPNEVAAEGGAARNADAGPSGGNSGGPDVGGDAAAAAAAAGAASRACRRGPSLSPATELTAVAAARACPRCPCLPAAGRAATEPAAVAAAAATGMAAAIPQLAHLQQPPGTIGYHESSYAPLFSSCQARGTKAGRNLEAMEGSLPGLRRTSLPAHLPLQLAVHGRQPADVRGGCGVHE</sequence>
<dbReference type="GO" id="GO:0003677">
    <property type="term" value="F:DNA binding"/>
    <property type="evidence" value="ECO:0007669"/>
    <property type="project" value="TreeGrafter"/>
</dbReference>
<feature type="compositionally biased region" description="Basic residues" evidence="3">
    <location>
        <begin position="1"/>
        <end position="10"/>
    </location>
</feature>
<feature type="compositionally biased region" description="Low complexity" evidence="3">
    <location>
        <begin position="220"/>
        <end position="257"/>
    </location>
</feature>
<keyword evidence="2" id="KW-0539">Nucleus</keyword>
<dbReference type="PANTHER" id="PTHR45623:SF13">
    <property type="entry name" value="HELICASE PROTEIN MOM1"/>
    <property type="match status" value="1"/>
</dbReference>
<evidence type="ECO:0000256" key="3">
    <source>
        <dbReference type="SAM" id="MobiDB-lite"/>
    </source>
</evidence>
<gene>
    <name evidence="5" type="ORF">DTER00134_LOCUS11408</name>
</gene>
<dbReference type="EMBL" id="HBIP01019221">
    <property type="protein sequence ID" value="CAE0496335.1"/>
    <property type="molecule type" value="Transcribed_RNA"/>
</dbReference>
<dbReference type="GO" id="GO:0140658">
    <property type="term" value="F:ATP-dependent chromatin remodeler activity"/>
    <property type="evidence" value="ECO:0007669"/>
    <property type="project" value="TreeGrafter"/>
</dbReference>
<dbReference type="GO" id="GO:0016887">
    <property type="term" value="F:ATP hydrolysis activity"/>
    <property type="evidence" value="ECO:0007669"/>
    <property type="project" value="TreeGrafter"/>
</dbReference>
<evidence type="ECO:0000256" key="1">
    <source>
        <dbReference type="ARBA" id="ARBA00004123"/>
    </source>
</evidence>